<dbReference type="KEGG" id="fgg:FSB75_17405"/>
<proteinExistence type="predicted"/>
<dbReference type="PROSITE" id="PS51257">
    <property type="entry name" value="PROKAR_LIPOPROTEIN"/>
    <property type="match status" value="1"/>
</dbReference>
<dbReference type="RefSeq" id="WP_146790103.1">
    <property type="nucleotide sequence ID" value="NZ_BAABIO010000003.1"/>
</dbReference>
<evidence type="ECO:0000313" key="2">
    <source>
        <dbReference type="EMBL" id="QEC57606.1"/>
    </source>
</evidence>
<dbReference type="OrthoDB" id="981332at2"/>
<organism evidence="2 3">
    <name type="scientific">Flavisolibacter ginsenosidimutans</name>
    <dbReference type="NCBI Taxonomy" id="661481"/>
    <lineage>
        <taxon>Bacteria</taxon>
        <taxon>Pseudomonadati</taxon>
        <taxon>Bacteroidota</taxon>
        <taxon>Chitinophagia</taxon>
        <taxon>Chitinophagales</taxon>
        <taxon>Chitinophagaceae</taxon>
        <taxon>Flavisolibacter</taxon>
    </lineage>
</organism>
<sequence>MIRMAINLFPLLLLSFSFSCTSHQINAVQESAANPQTNDTLVKYVDDWKKDSVGCLKLRTREKGETIIRFLKKDSVITKATLYQNLGTPNEVQENNDNFVLIYYFDCLCKDGSLVKDADKCYAKFYTKSALFTDVDFICE</sequence>
<feature type="chain" id="PRO_5022800714" description="Lipoprotein" evidence="1">
    <location>
        <begin position="23"/>
        <end position="140"/>
    </location>
</feature>
<protein>
    <recommendedName>
        <fullName evidence="4">Lipoprotein</fullName>
    </recommendedName>
</protein>
<reference evidence="2 3" key="1">
    <citation type="journal article" date="2015" name="Int. J. Syst. Evol. Microbiol.">
        <title>Flavisolibacter ginsenosidimutans sp. nov., with ginsenoside-converting activity isolated from soil used for cultivating ginseng.</title>
        <authorList>
            <person name="Zhao Y."/>
            <person name="Liu Q."/>
            <person name="Kang M.S."/>
            <person name="Jin F."/>
            <person name="Yu H."/>
            <person name="Im W.T."/>
        </authorList>
    </citation>
    <scope>NUCLEOTIDE SEQUENCE [LARGE SCALE GENOMIC DNA]</scope>
    <source>
        <strain evidence="2 3">Gsoil 636</strain>
    </source>
</reference>
<keyword evidence="1" id="KW-0732">Signal</keyword>
<evidence type="ECO:0008006" key="4">
    <source>
        <dbReference type="Google" id="ProtNLM"/>
    </source>
</evidence>
<feature type="signal peptide" evidence="1">
    <location>
        <begin position="1"/>
        <end position="22"/>
    </location>
</feature>
<evidence type="ECO:0000313" key="3">
    <source>
        <dbReference type="Proteomes" id="UP000321204"/>
    </source>
</evidence>
<evidence type="ECO:0000256" key="1">
    <source>
        <dbReference type="SAM" id="SignalP"/>
    </source>
</evidence>
<accession>A0A5B8UMD3</accession>
<gene>
    <name evidence="2" type="ORF">FSB75_17405</name>
</gene>
<dbReference type="EMBL" id="CP042433">
    <property type="protein sequence ID" value="QEC57606.1"/>
    <property type="molecule type" value="Genomic_DNA"/>
</dbReference>
<name>A0A5B8UMD3_9BACT</name>
<dbReference type="Proteomes" id="UP000321204">
    <property type="component" value="Chromosome"/>
</dbReference>
<dbReference type="AlphaFoldDB" id="A0A5B8UMD3"/>
<keyword evidence="3" id="KW-1185">Reference proteome</keyword>